<evidence type="ECO:0000256" key="1">
    <source>
        <dbReference type="SAM" id="MobiDB-lite"/>
    </source>
</evidence>
<dbReference type="Proteomes" id="UP000005801">
    <property type="component" value="Unassembled WGS sequence"/>
</dbReference>
<sequence length="328" mass="35119">MGGDEVAGETVGTDSEGESGTDSSTDSGTETGTEDAESTDAGSETTETDTETGAEESGGNLKPADAPDWVVVTVSGHCIPPGCAVPGANNEYLADTGTAQRFVDLLEVWGYSVERFSYSDEFYNRDNSAAVLQPGQGSPTIFGFLQMFEDLTMIRDEWVADFDDPTRILLVAHSHGVVWSHSALMAFPDLPVEIVIDFDGKSLAWEDEDVLLEFGDTWQAVIAAYTQAEGINWGFNLGAAEASWPVPGLPQQDLEDVVPAWVGTNIELQATSGLIMPFPDNDDNHRLDGSTDGIVRFESQSEDHVEIDNADSEAVDWAIGQVAELLGG</sequence>
<gene>
    <name evidence="2" type="ORF">PPSIR1_37779</name>
</gene>
<name>A6GHM1_9BACT</name>
<evidence type="ECO:0000313" key="3">
    <source>
        <dbReference type="Proteomes" id="UP000005801"/>
    </source>
</evidence>
<reference evidence="2 3" key="1">
    <citation type="submission" date="2007-06" db="EMBL/GenBank/DDBJ databases">
        <authorList>
            <person name="Shimkets L."/>
            <person name="Ferriera S."/>
            <person name="Johnson J."/>
            <person name="Kravitz S."/>
            <person name="Beeson K."/>
            <person name="Sutton G."/>
            <person name="Rogers Y.-H."/>
            <person name="Friedman R."/>
            <person name="Frazier M."/>
            <person name="Venter J.C."/>
        </authorList>
    </citation>
    <scope>NUCLEOTIDE SEQUENCE [LARGE SCALE GENOMIC DNA]</scope>
    <source>
        <strain evidence="2 3">SIR-1</strain>
    </source>
</reference>
<dbReference type="EMBL" id="ABCS01000121">
    <property type="protein sequence ID" value="EDM74645.1"/>
    <property type="molecule type" value="Genomic_DNA"/>
</dbReference>
<dbReference type="AlphaFoldDB" id="A6GHM1"/>
<feature type="compositionally biased region" description="Low complexity" evidence="1">
    <location>
        <begin position="12"/>
        <end position="31"/>
    </location>
</feature>
<protein>
    <submittedName>
        <fullName evidence="2">Uncharacterized protein</fullName>
    </submittedName>
</protein>
<feature type="region of interest" description="Disordered" evidence="1">
    <location>
        <begin position="1"/>
        <end position="65"/>
    </location>
</feature>
<organism evidence="2 3">
    <name type="scientific">Plesiocystis pacifica SIR-1</name>
    <dbReference type="NCBI Taxonomy" id="391625"/>
    <lineage>
        <taxon>Bacteria</taxon>
        <taxon>Pseudomonadati</taxon>
        <taxon>Myxococcota</taxon>
        <taxon>Polyangia</taxon>
        <taxon>Nannocystales</taxon>
        <taxon>Nannocystaceae</taxon>
        <taxon>Plesiocystis</taxon>
    </lineage>
</organism>
<evidence type="ECO:0000313" key="2">
    <source>
        <dbReference type="EMBL" id="EDM74645.1"/>
    </source>
</evidence>
<accession>A6GHM1</accession>
<proteinExistence type="predicted"/>
<dbReference type="eggNOG" id="ENOG50345XS">
    <property type="taxonomic scope" value="Bacteria"/>
</dbReference>
<dbReference type="STRING" id="391625.PPSIR1_37779"/>
<keyword evidence="3" id="KW-1185">Reference proteome</keyword>
<comment type="caution">
    <text evidence="2">The sequence shown here is derived from an EMBL/GenBank/DDBJ whole genome shotgun (WGS) entry which is preliminary data.</text>
</comment>